<dbReference type="EMBL" id="UOFO01000127">
    <property type="protein sequence ID" value="VAW87616.1"/>
    <property type="molecule type" value="Genomic_DNA"/>
</dbReference>
<dbReference type="InterPro" id="IPR029016">
    <property type="entry name" value="GAF-like_dom_sf"/>
</dbReference>
<feature type="coiled-coil region" evidence="14">
    <location>
        <begin position="208"/>
        <end position="235"/>
    </location>
</feature>
<evidence type="ECO:0000256" key="5">
    <source>
        <dbReference type="ARBA" id="ARBA00012232"/>
    </source>
</evidence>
<name>A0A3B1A3Y8_9ZZZZ</name>
<keyword evidence="13" id="KW-0460">Magnesium</keyword>
<keyword evidence="11" id="KW-0479">Metal-binding</keyword>
<evidence type="ECO:0000256" key="14">
    <source>
        <dbReference type="SAM" id="Coils"/>
    </source>
</evidence>
<evidence type="ECO:0000256" key="8">
    <source>
        <dbReference type="ARBA" id="ARBA00022597"/>
    </source>
</evidence>
<gene>
    <name evidence="16" type="ORF">MNBD_GAMMA16-1444</name>
</gene>
<dbReference type="SUPFAM" id="SSF51621">
    <property type="entry name" value="Phosphoenolpyruvate/pyruvate domain"/>
    <property type="match status" value="1"/>
</dbReference>
<evidence type="ECO:0000256" key="4">
    <source>
        <dbReference type="ARBA" id="ARBA00007837"/>
    </source>
</evidence>
<evidence type="ECO:0000313" key="16">
    <source>
        <dbReference type="EMBL" id="VAW87616.1"/>
    </source>
</evidence>
<evidence type="ECO:0000256" key="3">
    <source>
        <dbReference type="ARBA" id="ARBA00004496"/>
    </source>
</evidence>
<keyword evidence="10" id="KW-0598">Phosphotransferase system</keyword>
<dbReference type="GO" id="GO:0016301">
    <property type="term" value="F:kinase activity"/>
    <property type="evidence" value="ECO:0007669"/>
    <property type="project" value="UniProtKB-KW"/>
</dbReference>
<dbReference type="Pfam" id="PF00391">
    <property type="entry name" value="PEP-utilizers"/>
    <property type="match status" value="1"/>
</dbReference>
<comment type="cofactor">
    <cofactor evidence="2">
        <name>Mg(2+)</name>
        <dbReference type="ChEBI" id="CHEBI:18420"/>
    </cofactor>
</comment>
<dbReference type="InterPro" id="IPR050499">
    <property type="entry name" value="PEP-utilizing_PTS_enzyme"/>
</dbReference>
<protein>
    <recommendedName>
        <fullName evidence="5">phosphoenolpyruvate--protein phosphotransferase</fullName>
        <ecNumber evidence="5">2.7.3.9</ecNumber>
    </recommendedName>
</protein>
<sequence>MLKILRRIVQEVGAAPNLQGALDVAVAHIKNNMSADICSVYLLDKNSNEYVLMSTDGIDASYVGVLRFASGEGLVGFVGEREEPLNLDDAVNHPAYQEIVGQHDRLFSGFVGVPIIHHRHPMGVLVVRHKDPRHFDDQEEAFLVTIAAQLAGAIAHAERGGDVDLLLAHQGITDQAFEGLPGAPGVGVGTVIVAYPSADLDAVPQRKAKDIEKEIRVFKKAVNKAKTDLETLSKQLEGHVSAEDQALFHALALMLEGEGLVGRTIEHIRTGCWASGGLKLTIEERVKFFNSIDDPYLRERASDIRDLGQRILMHIQSGDRQSPPYPKNTVLVGEEISATMLVDVPRDRLVAIVSARGSALSHVAILAKAMGVPAVVGIENLPITRLDWSEMIVDGYRGRIYVSPSPVVKREYQRLAKEEEELSADLEALRDLPTETTDGHRVLLYANTGLVADLVSSKNSGAEGIGLYRTEFPFMVRDRFPVEEEQRRIYKEVLEAFAPKTVVLRTLDIGGDKSLPYFPIEEENPFLGWRGIRVTLDHPEIFLVQLRAMLKASANLNNLRILFPMISCESELDEALALVERAYAEIVSEGIVVTKPQLGVMIEVPSMLYLMDRIAPKIDFFSIGTNDLTQYLLAVDRNNTQVAPLYDGLQPAVLKALQHVVERAHAHKKSVSVCGELAGDPTAVIVLLGMGVDCLSMSAASLLRVKWVLRSFSYKESQSVLAEVLELSSANDVRARLESLLVREGLGGLVRAGNK</sequence>
<keyword evidence="7" id="KW-0963">Cytoplasm</keyword>
<evidence type="ECO:0000259" key="15">
    <source>
        <dbReference type="SMART" id="SM00065"/>
    </source>
</evidence>
<evidence type="ECO:0000256" key="7">
    <source>
        <dbReference type="ARBA" id="ARBA00022490"/>
    </source>
</evidence>
<comment type="catalytic activity">
    <reaction evidence="1">
        <text>L-histidyl-[protein] + phosphoenolpyruvate = N(pros)-phospho-L-histidyl-[protein] + pyruvate</text>
        <dbReference type="Rhea" id="RHEA:23880"/>
        <dbReference type="Rhea" id="RHEA-COMP:9745"/>
        <dbReference type="Rhea" id="RHEA-COMP:9746"/>
        <dbReference type="ChEBI" id="CHEBI:15361"/>
        <dbReference type="ChEBI" id="CHEBI:29979"/>
        <dbReference type="ChEBI" id="CHEBI:58702"/>
        <dbReference type="ChEBI" id="CHEBI:64837"/>
        <dbReference type="EC" id="2.7.3.9"/>
    </reaction>
</comment>
<dbReference type="PRINTS" id="PR01736">
    <property type="entry name" value="PHPHTRNFRASE"/>
</dbReference>
<feature type="domain" description="GAF" evidence="15">
    <location>
        <begin position="17"/>
        <end position="164"/>
    </location>
</feature>
<evidence type="ECO:0000256" key="6">
    <source>
        <dbReference type="ARBA" id="ARBA00022448"/>
    </source>
</evidence>
<evidence type="ECO:0000256" key="10">
    <source>
        <dbReference type="ARBA" id="ARBA00022683"/>
    </source>
</evidence>
<reference evidence="16" key="1">
    <citation type="submission" date="2018-06" db="EMBL/GenBank/DDBJ databases">
        <authorList>
            <person name="Zhirakovskaya E."/>
        </authorList>
    </citation>
    <scope>NUCLEOTIDE SEQUENCE</scope>
</reference>
<organism evidence="16">
    <name type="scientific">hydrothermal vent metagenome</name>
    <dbReference type="NCBI Taxonomy" id="652676"/>
    <lineage>
        <taxon>unclassified sequences</taxon>
        <taxon>metagenomes</taxon>
        <taxon>ecological metagenomes</taxon>
    </lineage>
</organism>
<dbReference type="SUPFAM" id="SSF52009">
    <property type="entry name" value="Phosphohistidine domain"/>
    <property type="match status" value="1"/>
</dbReference>
<dbReference type="Gene3D" id="3.20.20.60">
    <property type="entry name" value="Phosphoenolpyruvate-binding domains"/>
    <property type="match status" value="1"/>
</dbReference>
<dbReference type="SUPFAM" id="SSF55781">
    <property type="entry name" value="GAF domain-like"/>
    <property type="match status" value="1"/>
</dbReference>
<dbReference type="InterPro" id="IPR000121">
    <property type="entry name" value="PEP_util_C"/>
</dbReference>
<dbReference type="Gene3D" id="3.50.30.10">
    <property type="entry name" value="Phosphohistidine domain"/>
    <property type="match status" value="1"/>
</dbReference>
<dbReference type="InterPro" id="IPR023151">
    <property type="entry name" value="PEP_util_CS"/>
</dbReference>
<dbReference type="EC" id="2.7.3.9" evidence="5"/>
<dbReference type="InterPro" id="IPR036618">
    <property type="entry name" value="PtsI_HPr-bd_sf"/>
</dbReference>
<dbReference type="InterPro" id="IPR015813">
    <property type="entry name" value="Pyrv/PenolPyrv_kinase-like_dom"/>
</dbReference>
<dbReference type="InterPro" id="IPR040442">
    <property type="entry name" value="Pyrv_kinase-like_dom_sf"/>
</dbReference>
<dbReference type="InterPro" id="IPR006318">
    <property type="entry name" value="PTS_EI-like"/>
</dbReference>
<dbReference type="NCBIfam" id="TIGR01417">
    <property type="entry name" value="PTS_I_fam"/>
    <property type="match status" value="1"/>
</dbReference>
<keyword evidence="6" id="KW-0813">Transport</keyword>
<evidence type="ECO:0000256" key="13">
    <source>
        <dbReference type="ARBA" id="ARBA00022842"/>
    </source>
</evidence>
<dbReference type="InterPro" id="IPR003018">
    <property type="entry name" value="GAF"/>
</dbReference>
<dbReference type="PANTHER" id="PTHR46244:SF1">
    <property type="entry name" value="PHOSPHOENOLPYRUVATE-DEPENDENT PHOSPHOTRANSFERASE SYSTEM"/>
    <property type="match status" value="1"/>
</dbReference>
<dbReference type="GO" id="GO:0008965">
    <property type="term" value="F:phosphoenolpyruvate-protein phosphotransferase activity"/>
    <property type="evidence" value="ECO:0007669"/>
    <property type="project" value="UniProtKB-EC"/>
</dbReference>
<dbReference type="AlphaFoldDB" id="A0A3B1A3Y8"/>
<dbReference type="NCBIfam" id="NF008283">
    <property type="entry name" value="PRK11061.1"/>
    <property type="match status" value="1"/>
</dbReference>
<evidence type="ECO:0000256" key="1">
    <source>
        <dbReference type="ARBA" id="ARBA00000683"/>
    </source>
</evidence>
<dbReference type="PROSITE" id="PS00742">
    <property type="entry name" value="PEP_ENZYMES_2"/>
    <property type="match status" value="1"/>
</dbReference>
<evidence type="ECO:0000256" key="9">
    <source>
        <dbReference type="ARBA" id="ARBA00022679"/>
    </source>
</evidence>
<dbReference type="Pfam" id="PF02896">
    <property type="entry name" value="PEP-utilizers_C"/>
    <property type="match status" value="1"/>
</dbReference>
<dbReference type="GO" id="GO:0005737">
    <property type="term" value="C:cytoplasm"/>
    <property type="evidence" value="ECO:0007669"/>
    <property type="project" value="UniProtKB-SubCell"/>
</dbReference>
<dbReference type="SUPFAM" id="SSF47831">
    <property type="entry name" value="Enzyme I of the PEP:sugar phosphotransferase system HPr-binding (sub)domain"/>
    <property type="match status" value="1"/>
</dbReference>
<dbReference type="InterPro" id="IPR008279">
    <property type="entry name" value="PEP-util_enz_mobile_dom"/>
</dbReference>
<keyword evidence="12 16" id="KW-0418">Kinase</keyword>
<comment type="similarity">
    <text evidence="4">Belongs to the PEP-utilizing enzyme family.</text>
</comment>
<proteinExistence type="inferred from homology"/>
<dbReference type="Gene3D" id="1.10.274.10">
    <property type="entry name" value="PtsI, HPr-binding domain"/>
    <property type="match status" value="1"/>
</dbReference>
<dbReference type="Pfam" id="PF01590">
    <property type="entry name" value="GAF"/>
    <property type="match status" value="1"/>
</dbReference>
<keyword evidence="9" id="KW-0808">Transferase</keyword>
<dbReference type="InterPro" id="IPR036637">
    <property type="entry name" value="Phosphohistidine_dom_sf"/>
</dbReference>
<dbReference type="Pfam" id="PF05524">
    <property type="entry name" value="PEP-utilisers_N"/>
    <property type="match status" value="1"/>
</dbReference>
<dbReference type="GO" id="GO:0009401">
    <property type="term" value="P:phosphoenolpyruvate-dependent sugar phosphotransferase system"/>
    <property type="evidence" value="ECO:0007669"/>
    <property type="project" value="UniProtKB-KW"/>
</dbReference>
<evidence type="ECO:0000256" key="11">
    <source>
        <dbReference type="ARBA" id="ARBA00022723"/>
    </source>
</evidence>
<dbReference type="Gene3D" id="3.30.450.40">
    <property type="match status" value="1"/>
</dbReference>
<accession>A0A3B1A3Y8</accession>
<keyword evidence="8" id="KW-0762">Sugar transport</keyword>
<keyword evidence="14" id="KW-0175">Coiled coil</keyword>
<dbReference type="GO" id="GO:0046872">
    <property type="term" value="F:metal ion binding"/>
    <property type="evidence" value="ECO:0007669"/>
    <property type="project" value="UniProtKB-KW"/>
</dbReference>
<evidence type="ECO:0000256" key="2">
    <source>
        <dbReference type="ARBA" id="ARBA00001946"/>
    </source>
</evidence>
<comment type="subcellular location">
    <subcellularLocation>
        <location evidence="3">Cytoplasm</location>
    </subcellularLocation>
</comment>
<dbReference type="InterPro" id="IPR008731">
    <property type="entry name" value="PTS_EIN"/>
</dbReference>
<dbReference type="PANTHER" id="PTHR46244">
    <property type="entry name" value="PHOSPHOENOLPYRUVATE-PROTEIN PHOSPHOTRANSFERASE"/>
    <property type="match status" value="1"/>
</dbReference>
<dbReference type="SMART" id="SM00065">
    <property type="entry name" value="GAF"/>
    <property type="match status" value="1"/>
</dbReference>
<evidence type="ECO:0000256" key="12">
    <source>
        <dbReference type="ARBA" id="ARBA00022777"/>
    </source>
</evidence>